<dbReference type="Gene3D" id="3.40.50.10610">
    <property type="entry name" value="ABC-type transport auxiliary lipoprotein component"/>
    <property type="match status" value="1"/>
</dbReference>
<dbReference type="EMBL" id="BARU01008034">
    <property type="protein sequence ID" value="GAH35879.1"/>
    <property type="molecule type" value="Genomic_DNA"/>
</dbReference>
<sequence>MTSYVKAIGFVVVCFSCLPQISFSAIKDYTVSAEGYGDTQEVALREALSKALAQVTGAEISTNSSIASMMAETEVEASGSRESVSTIGVVQKTSSSVKTDGYIKSYQIDSESLDGDQMFVVRVTAVIPKYEAEASSNRKRIALTQTKVLSGSRLFDIRNSSELRDMVDQAIESNLVQSRKFSVLSRRNLSDMTKELDLIASDSVTRSEKAKLGQLLGGDFILIPEVADANAYMAERYVQATGQTLVSPKGGMTLNLKVISVATGEIKF</sequence>
<organism evidence="1">
    <name type="scientific">marine sediment metagenome</name>
    <dbReference type="NCBI Taxonomy" id="412755"/>
    <lineage>
        <taxon>unclassified sequences</taxon>
        <taxon>metagenomes</taxon>
        <taxon>ecological metagenomes</taxon>
    </lineage>
</organism>
<accession>X1G2R0</accession>
<dbReference type="Pfam" id="PF03783">
    <property type="entry name" value="CsgG"/>
    <property type="match status" value="1"/>
</dbReference>
<comment type="caution">
    <text evidence="1">The sequence shown here is derived from an EMBL/GenBank/DDBJ whole genome shotgun (WGS) entry which is preliminary data.</text>
</comment>
<name>X1G2R0_9ZZZZ</name>
<reference evidence="1" key="1">
    <citation type="journal article" date="2014" name="Front. Microbiol.">
        <title>High frequency of phylogenetically diverse reductive dehalogenase-homologous genes in deep subseafloor sedimentary metagenomes.</title>
        <authorList>
            <person name="Kawai M."/>
            <person name="Futagami T."/>
            <person name="Toyoda A."/>
            <person name="Takaki Y."/>
            <person name="Nishi S."/>
            <person name="Hori S."/>
            <person name="Arai W."/>
            <person name="Tsubouchi T."/>
            <person name="Morono Y."/>
            <person name="Uchiyama I."/>
            <person name="Ito T."/>
            <person name="Fujiyama A."/>
            <person name="Inagaki F."/>
            <person name="Takami H."/>
        </authorList>
    </citation>
    <scope>NUCLEOTIDE SEQUENCE</scope>
    <source>
        <strain evidence="1">Expedition CK06-06</strain>
    </source>
</reference>
<gene>
    <name evidence="1" type="ORF">S03H2_15787</name>
</gene>
<feature type="non-terminal residue" evidence="1">
    <location>
        <position position="268"/>
    </location>
</feature>
<dbReference type="InterPro" id="IPR005534">
    <property type="entry name" value="Curli_assmbl/transp-comp_CsgG"/>
</dbReference>
<dbReference type="GO" id="GO:0030288">
    <property type="term" value="C:outer membrane-bounded periplasmic space"/>
    <property type="evidence" value="ECO:0007669"/>
    <property type="project" value="InterPro"/>
</dbReference>
<proteinExistence type="predicted"/>
<dbReference type="AlphaFoldDB" id="X1G2R0"/>
<protein>
    <submittedName>
        <fullName evidence="1">Uncharacterized protein</fullName>
    </submittedName>
</protein>
<evidence type="ECO:0000313" key="1">
    <source>
        <dbReference type="EMBL" id="GAH35879.1"/>
    </source>
</evidence>